<dbReference type="Gene3D" id="1.10.10.1320">
    <property type="entry name" value="Anti-sigma factor, zinc-finger domain"/>
    <property type="match status" value="1"/>
</dbReference>
<keyword evidence="3" id="KW-0812">Transmembrane</keyword>
<name>A0AB39L1C9_9MICC</name>
<evidence type="ECO:0000256" key="3">
    <source>
        <dbReference type="SAM" id="Phobius"/>
    </source>
</evidence>
<dbReference type="InterPro" id="IPR041916">
    <property type="entry name" value="Anti_sigma_zinc_sf"/>
</dbReference>
<dbReference type="Pfam" id="PF13490">
    <property type="entry name" value="zf-HC2"/>
    <property type="match status" value="1"/>
</dbReference>
<dbReference type="InterPro" id="IPR027383">
    <property type="entry name" value="Znf_put"/>
</dbReference>
<proteinExistence type="predicted"/>
<keyword evidence="2" id="KW-0804">Transcription</keyword>
<accession>A0AB39L1C9</accession>
<feature type="domain" description="Putative zinc-finger" evidence="4">
    <location>
        <begin position="16"/>
        <end position="44"/>
    </location>
</feature>
<evidence type="ECO:0000256" key="1">
    <source>
        <dbReference type="ARBA" id="ARBA00023015"/>
    </source>
</evidence>
<keyword evidence="3" id="KW-1133">Transmembrane helix</keyword>
<dbReference type="RefSeq" id="WP_369045382.1">
    <property type="nucleotide sequence ID" value="NZ_CP163302.1"/>
</dbReference>
<reference evidence="5" key="1">
    <citation type="submission" date="2024-07" db="EMBL/GenBank/DDBJ databases">
        <authorList>
            <person name="fu j."/>
        </authorList>
    </citation>
    <scope>NUCLEOTIDE SEQUENCE</scope>
    <source>
        <strain evidence="5">P10A9</strain>
    </source>
</reference>
<keyword evidence="3" id="KW-0472">Membrane</keyword>
<organism evidence="5">
    <name type="scientific">Sinomonas puerhi</name>
    <dbReference type="NCBI Taxonomy" id="3238584"/>
    <lineage>
        <taxon>Bacteria</taxon>
        <taxon>Bacillati</taxon>
        <taxon>Actinomycetota</taxon>
        <taxon>Actinomycetes</taxon>
        <taxon>Micrococcales</taxon>
        <taxon>Micrococcaceae</taxon>
        <taxon>Sinomonas</taxon>
    </lineage>
</organism>
<keyword evidence="1" id="KW-0805">Transcription regulation</keyword>
<evidence type="ECO:0000256" key="2">
    <source>
        <dbReference type="ARBA" id="ARBA00023163"/>
    </source>
</evidence>
<dbReference type="AlphaFoldDB" id="A0AB39L1C9"/>
<dbReference type="EMBL" id="CP163302">
    <property type="protein sequence ID" value="XDP44734.1"/>
    <property type="molecule type" value="Genomic_DNA"/>
</dbReference>
<evidence type="ECO:0000259" key="4">
    <source>
        <dbReference type="Pfam" id="PF13490"/>
    </source>
</evidence>
<evidence type="ECO:0000313" key="5">
    <source>
        <dbReference type="EMBL" id="XDP44734.1"/>
    </source>
</evidence>
<gene>
    <name evidence="5" type="ORF">AB5L97_15895</name>
</gene>
<feature type="transmembrane region" description="Helical" evidence="3">
    <location>
        <begin position="102"/>
        <end position="126"/>
    </location>
</feature>
<protein>
    <submittedName>
        <fullName evidence="5">Anti-sigma factor</fullName>
    </submittedName>
</protein>
<sequence>MTATQHPSGHEGLRLDLGAYVLGALSPDEARAVEVHLAACVHCRAELASLETLPALLDAVPLARAAEIAHDDARSPDYALGPAGAPRELLARVARRRRARSAVWAGSLAAAAAGFFAAGIAAGPVVGTALGGGPAPSARPSATAPAQTLTLASESGAQIDLALVRKGWGTELDLTCHGMPNGGVFTVWVVGADGSSQQAASWSSAGYASRAVLTGATSIQLASIRTVEIRDAAQQTIASTSVG</sequence>
<dbReference type="KEGG" id="spue:AB5L97_15895"/>